<dbReference type="AlphaFoldDB" id="A0A4P9W3F7"/>
<dbReference type="InterPro" id="IPR006671">
    <property type="entry name" value="Cyclin_N"/>
</dbReference>
<dbReference type="InterPro" id="IPR013763">
    <property type="entry name" value="Cyclin-like_dom"/>
</dbReference>
<dbReference type="InterPro" id="IPR036915">
    <property type="entry name" value="Cyclin-like_sf"/>
</dbReference>
<keyword evidence="1" id="KW-0195">Cyclin</keyword>
<proteinExistence type="inferred from homology"/>
<evidence type="ECO:0000256" key="1">
    <source>
        <dbReference type="RuleBase" id="RU000383"/>
    </source>
</evidence>
<evidence type="ECO:0000259" key="2">
    <source>
        <dbReference type="SMART" id="SM00385"/>
    </source>
</evidence>
<name>A0A4P9W3F7_9FUNG</name>
<feature type="domain" description="Cyclin-like" evidence="2">
    <location>
        <begin position="11"/>
        <end position="113"/>
    </location>
</feature>
<dbReference type="GO" id="GO:0016538">
    <property type="term" value="F:cyclin-dependent protein serine/threonine kinase regulator activity"/>
    <property type="evidence" value="ECO:0007669"/>
    <property type="project" value="InterPro"/>
</dbReference>
<dbReference type="PANTHER" id="PTHR10026">
    <property type="entry name" value="CYCLIN"/>
    <property type="match status" value="1"/>
</dbReference>
<sequence length="135" mass="15751">EERLARQKGAFFILQICSSLKIQAPTVALACTFFQRFYMRESFKHHSNYDIAATCLYIAWKISEKDSHVTLFKMIIATARKAQKNENLQISERSLEYWKWRRTILDKEPLVLATLCFDTEVKDVFQGLCDTCCAL</sequence>
<organism evidence="3 4">
    <name type="scientific">Blyttiomyces helicus</name>
    <dbReference type="NCBI Taxonomy" id="388810"/>
    <lineage>
        <taxon>Eukaryota</taxon>
        <taxon>Fungi</taxon>
        <taxon>Fungi incertae sedis</taxon>
        <taxon>Chytridiomycota</taxon>
        <taxon>Chytridiomycota incertae sedis</taxon>
        <taxon>Chytridiomycetes</taxon>
        <taxon>Chytridiomycetes incertae sedis</taxon>
        <taxon>Blyttiomyces</taxon>
    </lineage>
</organism>
<dbReference type="GO" id="GO:0006357">
    <property type="term" value="P:regulation of transcription by RNA polymerase II"/>
    <property type="evidence" value="ECO:0007669"/>
    <property type="project" value="InterPro"/>
</dbReference>
<reference evidence="4" key="1">
    <citation type="journal article" date="2018" name="Nat. Microbiol.">
        <title>Leveraging single-cell genomics to expand the fungal tree of life.</title>
        <authorList>
            <person name="Ahrendt S.R."/>
            <person name="Quandt C.A."/>
            <person name="Ciobanu D."/>
            <person name="Clum A."/>
            <person name="Salamov A."/>
            <person name="Andreopoulos B."/>
            <person name="Cheng J.F."/>
            <person name="Woyke T."/>
            <person name="Pelin A."/>
            <person name="Henrissat B."/>
            <person name="Reynolds N.K."/>
            <person name="Benny G.L."/>
            <person name="Smith M.E."/>
            <person name="James T.Y."/>
            <person name="Grigoriev I.V."/>
        </authorList>
    </citation>
    <scope>NUCLEOTIDE SEQUENCE [LARGE SCALE GENOMIC DNA]</scope>
</reference>
<dbReference type="Gene3D" id="1.10.472.10">
    <property type="entry name" value="Cyclin-like"/>
    <property type="match status" value="1"/>
</dbReference>
<dbReference type="SMART" id="SM00385">
    <property type="entry name" value="CYCLIN"/>
    <property type="match status" value="1"/>
</dbReference>
<dbReference type="Pfam" id="PF00134">
    <property type="entry name" value="Cyclin_N"/>
    <property type="match status" value="1"/>
</dbReference>
<gene>
    <name evidence="3" type="ORF">BDK51DRAFT_7899</name>
</gene>
<dbReference type="EMBL" id="KZ999195">
    <property type="protein sequence ID" value="RKO85318.1"/>
    <property type="molecule type" value="Genomic_DNA"/>
</dbReference>
<keyword evidence="4" id="KW-1185">Reference proteome</keyword>
<dbReference type="Proteomes" id="UP000269721">
    <property type="component" value="Unassembled WGS sequence"/>
</dbReference>
<feature type="non-terminal residue" evidence="3">
    <location>
        <position position="135"/>
    </location>
</feature>
<feature type="non-terminal residue" evidence="3">
    <location>
        <position position="1"/>
    </location>
</feature>
<accession>A0A4P9W3F7</accession>
<protein>
    <submittedName>
        <fullName evidence="3">Cyclin-like protein</fullName>
    </submittedName>
</protein>
<evidence type="ECO:0000313" key="3">
    <source>
        <dbReference type="EMBL" id="RKO85318.1"/>
    </source>
</evidence>
<comment type="similarity">
    <text evidence="1">Belongs to the cyclin family.</text>
</comment>
<dbReference type="SUPFAM" id="SSF47954">
    <property type="entry name" value="Cyclin-like"/>
    <property type="match status" value="1"/>
</dbReference>
<dbReference type="OrthoDB" id="25002at2759"/>
<evidence type="ECO:0000313" key="4">
    <source>
        <dbReference type="Proteomes" id="UP000269721"/>
    </source>
</evidence>
<dbReference type="InterPro" id="IPR043198">
    <property type="entry name" value="Cyclin/Ssn8"/>
</dbReference>